<dbReference type="GO" id="GO:0005536">
    <property type="term" value="F:D-glucose binding"/>
    <property type="evidence" value="ECO:0007669"/>
    <property type="project" value="InterPro"/>
</dbReference>
<proteinExistence type="inferred from homology"/>
<gene>
    <name evidence="3" type="ORF">MNBD_NITROSPIRAE01-800</name>
</gene>
<organism evidence="3">
    <name type="scientific">hydrothermal vent metagenome</name>
    <dbReference type="NCBI Taxonomy" id="652676"/>
    <lineage>
        <taxon>unclassified sequences</taxon>
        <taxon>metagenomes</taxon>
        <taxon>ecological metagenomes</taxon>
    </lineage>
</organism>
<evidence type="ECO:0000313" key="3">
    <source>
        <dbReference type="EMBL" id="VAX28631.1"/>
    </source>
</evidence>
<dbReference type="HAMAP" id="MF_00524">
    <property type="entry name" value="Glucokinase"/>
    <property type="match status" value="1"/>
</dbReference>
<dbReference type="NCBIfam" id="TIGR00749">
    <property type="entry name" value="glk"/>
    <property type="match status" value="1"/>
</dbReference>
<dbReference type="EC" id="2.7.1.2" evidence="3"/>
<sequence>MILAGDIGGTKTTFALYEDDAPYSEALCVQHYHSQEYPHFFAILDHYLQAVNQDIHVACFSVAGPVFEGHCQTLNLPWLLDADKITQRYHIKKVFLLNDLQATAYGTLVLPEAEKVLLNPDQVDCIGAPPSGNRAVIAPGTGLGEALLYWDGSKYHPSASEGGHSDFAPRNALEIALLKFLFEKYAHVSYERLLSGPGLFTLYQFMKIHSQGDDDPVLTERLTSEDPAALISELALSQSSACCVKTLDLFVSILGAEAGNLALKALATGGIYLGGGIVPKILPKLKDSTFIRAFVEKGRYSALLRKIPVWLILDPQTALHGAAYYASSKR</sequence>
<dbReference type="Gene3D" id="3.30.420.40">
    <property type="match status" value="1"/>
</dbReference>
<evidence type="ECO:0000256" key="1">
    <source>
        <dbReference type="ARBA" id="ARBA00022679"/>
    </source>
</evidence>
<accession>A0A3B1CQ74</accession>
<name>A0A3B1CQ74_9ZZZZ</name>
<dbReference type="EMBL" id="UOGF01000040">
    <property type="protein sequence ID" value="VAX28631.1"/>
    <property type="molecule type" value="Genomic_DNA"/>
</dbReference>
<keyword evidence="2 3" id="KW-0418">Kinase</keyword>
<dbReference type="InterPro" id="IPR003836">
    <property type="entry name" value="Glucokinase"/>
</dbReference>
<dbReference type="PANTHER" id="PTHR47363:SF1">
    <property type="entry name" value="GLUCOKINASE"/>
    <property type="match status" value="1"/>
</dbReference>
<dbReference type="PANTHER" id="PTHR47363">
    <property type="entry name" value="GLUCOKINASE"/>
    <property type="match status" value="1"/>
</dbReference>
<dbReference type="AlphaFoldDB" id="A0A3B1CQ74"/>
<dbReference type="Pfam" id="PF02685">
    <property type="entry name" value="Glucokinase"/>
    <property type="match status" value="1"/>
</dbReference>
<evidence type="ECO:0000256" key="2">
    <source>
        <dbReference type="ARBA" id="ARBA00022777"/>
    </source>
</evidence>
<protein>
    <submittedName>
        <fullName evidence="3">Glucokinase</fullName>
        <ecNumber evidence="3">2.7.1.2</ecNumber>
    </submittedName>
</protein>
<reference evidence="3" key="1">
    <citation type="submission" date="2018-06" db="EMBL/GenBank/DDBJ databases">
        <authorList>
            <person name="Zhirakovskaya E."/>
        </authorList>
    </citation>
    <scope>NUCLEOTIDE SEQUENCE</scope>
</reference>
<dbReference type="GO" id="GO:0004340">
    <property type="term" value="F:glucokinase activity"/>
    <property type="evidence" value="ECO:0007669"/>
    <property type="project" value="UniProtKB-EC"/>
</dbReference>
<dbReference type="InterPro" id="IPR043129">
    <property type="entry name" value="ATPase_NBD"/>
</dbReference>
<dbReference type="GO" id="GO:0006096">
    <property type="term" value="P:glycolytic process"/>
    <property type="evidence" value="ECO:0007669"/>
    <property type="project" value="InterPro"/>
</dbReference>
<dbReference type="GO" id="GO:0005524">
    <property type="term" value="F:ATP binding"/>
    <property type="evidence" value="ECO:0007669"/>
    <property type="project" value="InterPro"/>
</dbReference>
<dbReference type="Gene3D" id="3.40.367.20">
    <property type="match status" value="1"/>
</dbReference>
<keyword evidence="1 3" id="KW-0808">Transferase</keyword>
<dbReference type="SUPFAM" id="SSF53067">
    <property type="entry name" value="Actin-like ATPase domain"/>
    <property type="match status" value="1"/>
</dbReference>
<dbReference type="CDD" id="cd24008">
    <property type="entry name" value="ASKHA_NBD_GLK"/>
    <property type="match status" value="1"/>
</dbReference>